<name>A0A8X6UNK3_NEPPI</name>
<keyword evidence="3" id="KW-1185">Reference proteome</keyword>
<keyword evidence="1" id="KW-1133">Transmembrane helix</keyword>
<organism evidence="2 3">
    <name type="scientific">Nephila pilipes</name>
    <name type="common">Giant wood spider</name>
    <name type="synonym">Nephila maculata</name>
    <dbReference type="NCBI Taxonomy" id="299642"/>
    <lineage>
        <taxon>Eukaryota</taxon>
        <taxon>Metazoa</taxon>
        <taxon>Ecdysozoa</taxon>
        <taxon>Arthropoda</taxon>
        <taxon>Chelicerata</taxon>
        <taxon>Arachnida</taxon>
        <taxon>Araneae</taxon>
        <taxon>Araneomorphae</taxon>
        <taxon>Entelegynae</taxon>
        <taxon>Araneoidea</taxon>
        <taxon>Nephilidae</taxon>
        <taxon>Nephila</taxon>
    </lineage>
</organism>
<dbReference type="EMBL" id="BMAW01032931">
    <property type="protein sequence ID" value="GFU27816.1"/>
    <property type="molecule type" value="Genomic_DNA"/>
</dbReference>
<gene>
    <name evidence="2" type="ORF">NPIL_580821</name>
</gene>
<sequence>MSIKAIAGFICVCMMITLVINIESTKAAPFMGGHHGGGGGGVLPILAAGAVGSTDASIDIAVVEAQKIMEQISVFYQEYSDINFSMSKDLADSYNE</sequence>
<evidence type="ECO:0000256" key="1">
    <source>
        <dbReference type="SAM" id="Phobius"/>
    </source>
</evidence>
<proteinExistence type="predicted"/>
<dbReference type="AlphaFoldDB" id="A0A8X6UNK3"/>
<protein>
    <submittedName>
        <fullName evidence="2">Uncharacterized protein</fullName>
    </submittedName>
</protein>
<dbReference type="Proteomes" id="UP000887013">
    <property type="component" value="Unassembled WGS sequence"/>
</dbReference>
<reference evidence="2" key="1">
    <citation type="submission" date="2020-08" db="EMBL/GenBank/DDBJ databases">
        <title>Multicomponent nature underlies the extraordinary mechanical properties of spider dragline silk.</title>
        <authorList>
            <person name="Kono N."/>
            <person name="Nakamura H."/>
            <person name="Mori M."/>
            <person name="Yoshida Y."/>
            <person name="Ohtoshi R."/>
            <person name="Malay A.D."/>
            <person name="Moran D.A.P."/>
            <person name="Tomita M."/>
            <person name="Numata K."/>
            <person name="Arakawa K."/>
        </authorList>
    </citation>
    <scope>NUCLEOTIDE SEQUENCE</scope>
</reference>
<feature type="transmembrane region" description="Helical" evidence="1">
    <location>
        <begin position="6"/>
        <end position="22"/>
    </location>
</feature>
<keyword evidence="1" id="KW-0812">Transmembrane</keyword>
<keyword evidence="1" id="KW-0472">Membrane</keyword>
<comment type="caution">
    <text evidence="2">The sequence shown here is derived from an EMBL/GenBank/DDBJ whole genome shotgun (WGS) entry which is preliminary data.</text>
</comment>
<evidence type="ECO:0000313" key="3">
    <source>
        <dbReference type="Proteomes" id="UP000887013"/>
    </source>
</evidence>
<evidence type="ECO:0000313" key="2">
    <source>
        <dbReference type="EMBL" id="GFU27816.1"/>
    </source>
</evidence>
<accession>A0A8X6UNK3</accession>